<protein>
    <submittedName>
        <fullName evidence="2">Uncharacterized protein</fullName>
    </submittedName>
</protein>
<dbReference type="Proteomes" id="UP000824120">
    <property type="component" value="Chromosome 5"/>
</dbReference>
<gene>
    <name evidence="2" type="ORF">H5410_027695</name>
</gene>
<accession>A0A9J5YZW4</accession>
<sequence>MSTHSLGHQSSAKEEEWRRPTSNLGKIKSFFLQVSQKTLSKLERKIFQKTSESSVGGSLGEFITVLYYPSASSCSMSLGDLVLLCGIIRRNTDCSFHRLFDPAPSRLRVLEQRAECIPSANRQACLVMRRLQLLCSFQPFCSFLHLSVSASTKMSNI</sequence>
<comment type="caution">
    <text evidence="2">The sequence shown here is derived from an EMBL/GenBank/DDBJ whole genome shotgun (WGS) entry which is preliminary data.</text>
</comment>
<feature type="region of interest" description="Disordered" evidence="1">
    <location>
        <begin position="1"/>
        <end position="20"/>
    </location>
</feature>
<evidence type="ECO:0000313" key="2">
    <source>
        <dbReference type="EMBL" id="KAG5606203.1"/>
    </source>
</evidence>
<feature type="compositionally biased region" description="Polar residues" evidence="1">
    <location>
        <begin position="1"/>
        <end position="10"/>
    </location>
</feature>
<proteinExistence type="predicted"/>
<dbReference type="EMBL" id="JACXVP010000005">
    <property type="protein sequence ID" value="KAG5606203.1"/>
    <property type="molecule type" value="Genomic_DNA"/>
</dbReference>
<keyword evidence="3" id="KW-1185">Reference proteome</keyword>
<reference evidence="2 3" key="1">
    <citation type="submission" date="2020-09" db="EMBL/GenBank/DDBJ databases">
        <title>De no assembly of potato wild relative species, Solanum commersonii.</title>
        <authorList>
            <person name="Cho K."/>
        </authorList>
    </citation>
    <scope>NUCLEOTIDE SEQUENCE [LARGE SCALE GENOMIC DNA]</scope>
    <source>
        <strain evidence="2">LZ3.2</strain>
        <tissue evidence="2">Leaf</tissue>
    </source>
</reference>
<dbReference type="AlphaFoldDB" id="A0A9J5YZW4"/>
<evidence type="ECO:0000313" key="3">
    <source>
        <dbReference type="Proteomes" id="UP000824120"/>
    </source>
</evidence>
<name>A0A9J5YZW4_SOLCO</name>
<evidence type="ECO:0000256" key="1">
    <source>
        <dbReference type="SAM" id="MobiDB-lite"/>
    </source>
</evidence>
<organism evidence="2 3">
    <name type="scientific">Solanum commersonii</name>
    <name type="common">Commerson's wild potato</name>
    <name type="synonym">Commerson's nightshade</name>
    <dbReference type="NCBI Taxonomy" id="4109"/>
    <lineage>
        <taxon>Eukaryota</taxon>
        <taxon>Viridiplantae</taxon>
        <taxon>Streptophyta</taxon>
        <taxon>Embryophyta</taxon>
        <taxon>Tracheophyta</taxon>
        <taxon>Spermatophyta</taxon>
        <taxon>Magnoliopsida</taxon>
        <taxon>eudicotyledons</taxon>
        <taxon>Gunneridae</taxon>
        <taxon>Pentapetalae</taxon>
        <taxon>asterids</taxon>
        <taxon>lamiids</taxon>
        <taxon>Solanales</taxon>
        <taxon>Solanaceae</taxon>
        <taxon>Solanoideae</taxon>
        <taxon>Solaneae</taxon>
        <taxon>Solanum</taxon>
    </lineage>
</organism>